<keyword evidence="14" id="KW-1185">Reference proteome</keyword>
<evidence type="ECO:0000313" key="13">
    <source>
        <dbReference type="EMBL" id="CAJ0574820.1"/>
    </source>
</evidence>
<dbReference type="InterPro" id="IPR001190">
    <property type="entry name" value="SRCR"/>
</dbReference>
<dbReference type="SUPFAM" id="SSF51126">
    <property type="entry name" value="Pectin lyase-like"/>
    <property type="match status" value="5"/>
</dbReference>
<dbReference type="PROSITE" id="PS50287">
    <property type="entry name" value="SRCR_2"/>
    <property type="match status" value="2"/>
</dbReference>
<name>A0AA36CT26_9BILA</name>
<evidence type="ECO:0000256" key="1">
    <source>
        <dbReference type="ARBA" id="ARBA00004167"/>
    </source>
</evidence>
<keyword evidence="3 10" id="KW-0732">Signal</keyword>
<proteinExistence type="predicted"/>
<comment type="caution">
    <text evidence="13">The sequence shown here is derived from an EMBL/GenBank/DDBJ whole genome shotgun (WGS) entry which is preliminary data.</text>
</comment>
<dbReference type="InterPro" id="IPR011050">
    <property type="entry name" value="Pectin_lyase_fold/virulence"/>
</dbReference>
<dbReference type="Pfam" id="PF00530">
    <property type="entry name" value="SRCR"/>
    <property type="match status" value="2"/>
</dbReference>
<keyword evidence="6" id="KW-0472">Membrane</keyword>
<dbReference type="InterPro" id="IPR012334">
    <property type="entry name" value="Pectin_lyas_fold"/>
</dbReference>
<dbReference type="InterPro" id="IPR053243">
    <property type="entry name" value="SJ_maturation_regulator"/>
</dbReference>
<evidence type="ECO:0000256" key="4">
    <source>
        <dbReference type="ARBA" id="ARBA00022737"/>
    </source>
</evidence>
<feature type="disulfide bond" evidence="9">
    <location>
        <begin position="197"/>
        <end position="207"/>
    </location>
</feature>
<keyword evidence="2" id="KW-0812">Transmembrane</keyword>
<dbReference type="GO" id="GO:0016020">
    <property type="term" value="C:membrane"/>
    <property type="evidence" value="ECO:0007669"/>
    <property type="project" value="UniProtKB-SubCell"/>
</dbReference>
<dbReference type="InterPro" id="IPR016187">
    <property type="entry name" value="CTDL_fold"/>
</dbReference>
<feature type="domain" description="SRCR" evidence="12">
    <location>
        <begin position="1012"/>
        <end position="1120"/>
    </location>
</feature>
<dbReference type="GO" id="GO:0045217">
    <property type="term" value="P:cell-cell junction maintenance"/>
    <property type="evidence" value="ECO:0007669"/>
    <property type="project" value="TreeGrafter"/>
</dbReference>
<keyword evidence="5" id="KW-1133">Transmembrane helix</keyword>
<evidence type="ECO:0000313" key="14">
    <source>
        <dbReference type="Proteomes" id="UP001177023"/>
    </source>
</evidence>
<reference evidence="13" key="1">
    <citation type="submission" date="2023-06" db="EMBL/GenBank/DDBJ databases">
        <authorList>
            <person name="Delattre M."/>
        </authorList>
    </citation>
    <scope>NUCLEOTIDE SEQUENCE</scope>
    <source>
        <strain evidence="13">AF72</strain>
    </source>
</reference>
<dbReference type="PROSITE" id="PS50041">
    <property type="entry name" value="C_TYPE_LECTIN_2"/>
    <property type="match status" value="1"/>
</dbReference>
<feature type="domain" description="SRCR" evidence="12">
    <location>
        <begin position="127"/>
        <end position="234"/>
    </location>
</feature>
<gene>
    <name evidence="13" type="ORF">MSPICULIGERA_LOCUS13147</name>
</gene>
<dbReference type="InterPro" id="IPR036772">
    <property type="entry name" value="SRCR-like_dom_sf"/>
</dbReference>
<dbReference type="SUPFAM" id="SSF56436">
    <property type="entry name" value="C-type lectin-like"/>
    <property type="match status" value="1"/>
</dbReference>
<accession>A0AA36CT26</accession>
<protein>
    <recommendedName>
        <fullName evidence="15">Protein bark beetle</fullName>
    </recommendedName>
</protein>
<evidence type="ECO:0000256" key="3">
    <source>
        <dbReference type="ARBA" id="ARBA00022729"/>
    </source>
</evidence>
<evidence type="ECO:0000256" key="5">
    <source>
        <dbReference type="ARBA" id="ARBA00022989"/>
    </source>
</evidence>
<comment type="subcellular location">
    <subcellularLocation>
        <location evidence="1">Membrane</location>
        <topology evidence="1">Single-pass membrane protein</topology>
    </subcellularLocation>
</comment>
<sequence length="2301" mass="262070">MQLFLLGGLFCHYSWLFLAPTICGCTYGGPADRGLRTNLGPPKNILGGSYANNVTLFFRNSPYRIEKDLIVEKGVTLTIETGTQLLFDTGVGLIVQGIIRAVGNEFAHIQMLPYNQDFDQEFDIPRFRLIDGPTVKQGRLQMKIHDRWRSVCTQLTNWTSVDYTVACRSMGYADGGFWRWYLRNNDTFPAVVPRPDCPPMAPSLLDCPGLSDESKIPMSENLCQGEDDVGMICWGQPTFKGWSRHWKGLQILNSPFGYVNADPDNVAVQRESASRLEWIDILYAGYDGASKNATPALYIEGVPPLMNGIRVERSGRDGVYFYEPSGPILIANSTFSFNRGHGIAIDNTTDGRAFINYTMIEGNLGDGIWYRQKGKGSINVGLIDRVQGRTKRQMQISDSLNQIEIPQVDICQNHSAPTAHYFPYLLRALLEENTLLDPLIPSPCWITNPEDTYTFLRICEGGHDPQVETCLHELAKVPIIDEKLPQSLAIRSSGKPLMISLIHELGGDLQGYVKSAVDVIFRVHASVLDKAYYGLNVTNSIIRDNIGSGIEAWDIRDRTALTNVSIQSNEGLAGLLIRDGAADIWLNETRIDENWGDGMNVSYAGGSITVNGTSFRRNRWRGAAFHFNETSPYLALHHEIIFKGRPSNNIFYVPTRVSENLWGGILVGNFCYPAYRNIEPKVLINWVQFGKNVYHPALEIFACQSDRVAKSIVDVTGNTFEANGGMSLRILPLVNMHAIISSNLFMANNDTALLIKNSAHPWLGNLYADVAISKNAFKFNRGQYIVNIGLNEDAPNQKMIFNQQNEIRENRVFNPYPSLQPRSTPYAALVVSSSNVILHRNCFKNPEAEYEIATELQEHAKSIDARENNWGIPFPSQFMKKIFDQFLRYSLASIDIDPYAAVCNQRNPHVTRQQEYFRPFRPNDERPFEIGGVVFENNDLQKGRYIVTSDLHVSPGARLGIAAGSTFEFAPNVGMLVEGEMLLTEYHEGDWTPNEKTVFTGQPFELPLSERVRLIDDDGNDRTVEGRLEVMLEGQWGTVCNRSWTAQHALTVCNQLGLSMDPEYFENWRIFPPAGDLPMLMDNIRCEENEVDITKCRYDGLWHNVGAGCRRTEVVGIRCVPPRWAGVRYSLLANPPMVTGQPTMKNWLIEKAGLFDFRKPEFSAALQVDWNYHTFNNLEIRDNFWDGLDIVYNDLTKKPTIRNAIIHNNRRNGIRLRSNGLTIENVTISNSGLAGVHYNSMVSTGLQRDIVSWLDRKEQPDLEANNVFAIPSKDLARLEVLESHLNQRKFLVAMVNGDCPFVTYEECVHEMTLEASGFEYGMASRLAVQIVNPASNVSDEEAIITDPITGKTYSVRKNQIEFPVTSKGQSLHLRYTRSWGQPKMVLLVLFLDAQEYLDRFVHVLESRIDNNQYGVSSIHYNNQTMFDGTLTNRWSYEKLWFQKVNFTRNKEAVLWMQSPQHIVPWGTPMAQIMYHIDNCSIHHNSGPLVETHWDLFSSANVFHWNFWSNTFANNTNSGASVRLPDPYDVTARHQGHTFLMTENRFENNEGLRILVDGFHSWVNISSNNFTQNTARLDSGLYELAGMEKDIIFERNRFHGNWGHWLLKMNMESQSVRNGSKNLPAWIQYNYFEGNRFIKDDGEFVDMWPRSYAVGIFGTQRADVHFNRLRNVLMDFELVAGCTPIRVLDEMNATYNWFGSGNDAEVAQRVFDLDDWNIYTVANYSPYFATEEMFMSFWWKPRIGQLVYPQFPEPSGLDLKGRMWQDKTLKLEIEQWPTAPWYNRPIYNATSGEIVPLCDRQFTLRNAQVACRELGKHITFRFLQVNLYSAPTDLGRSDALRVYSSDTGVGEVVIAAARMDNNDRGGVRYENTGELSPKVVIEECSMFRNGIHFYGNISTTMHAASFYLHNTQLLLFRANSLAHNRGGILIDSISETAMARLNAVIKANLFSFNTNSTVIELKGNGFQKVTMVNNVISHNYAFYHDTVYAVDVIVNMTRNTITNNTGLHTLDIRTAKSKGNSEPHLFLRNNLEFNHALGHGHQYIQRYGHELGWMDEFQLYKRPKRQVSYPVFRQEGVSFDWWTHVDQNTDRYRSTVYAGSSRQHFLENVFNNPANELDLTTSNRTNWDIGAVDAKENYWGWPSTESVAAGRIRDGADLPYLIRVEYTPVLESNTSLIEGDCRAGWFQVGKEEYKSCYLYVGGAATYERAVEYCEELGAFLLYLNDDDPRQKEMAERIDMMERRGLTELEQTTPWLRTRDDIHIWVGSASFAWPQCGYLSTRTSRTQYDNCQALRPFVCEKGE</sequence>
<dbReference type="SMART" id="SM00202">
    <property type="entry name" value="SR"/>
    <property type="match status" value="2"/>
</dbReference>
<keyword evidence="4" id="KW-0677">Repeat</keyword>
<dbReference type="Proteomes" id="UP001177023">
    <property type="component" value="Unassembled WGS sequence"/>
</dbReference>
<dbReference type="PROSITE" id="PS00420">
    <property type="entry name" value="SRCR_1"/>
    <property type="match status" value="1"/>
</dbReference>
<evidence type="ECO:0000259" key="12">
    <source>
        <dbReference type="PROSITE" id="PS50287"/>
    </source>
</evidence>
<evidence type="ECO:0008006" key="15">
    <source>
        <dbReference type="Google" id="ProtNLM"/>
    </source>
</evidence>
<evidence type="ECO:0000256" key="10">
    <source>
        <dbReference type="SAM" id="SignalP"/>
    </source>
</evidence>
<organism evidence="13 14">
    <name type="scientific">Mesorhabditis spiculigera</name>
    <dbReference type="NCBI Taxonomy" id="96644"/>
    <lineage>
        <taxon>Eukaryota</taxon>
        <taxon>Metazoa</taxon>
        <taxon>Ecdysozoa</taxon>
        <taxon>Nematoda</taxon>
        <taxon>Chromadorea</taxon>
        <taxon>Rhabditida</taxon>
        <taxon>Rhabditina</taxon>
        <taxon>Rhabditomorpha</taxon>
        <taxon>Rhabditoidea</taxon>
        <taxon>Rhabditidae</taxon>
        <taxon>Mesorhabditinae</taxon>
        <taxon>Mesorhabditis</taxon>
    </lineage>
</organism>
<dbReference type="SUPFAM" id="SSF56487">
    <property type="entry name" value="SRCR-like"/>
    <property type="match status" value="2"/>
</dbReference>
<evidence type="ECO:0000256" key="2">
    <source>
        <dbReference type="ARBA" id="ARBA00022692"/>
    </source>
</evidence>
<dbReference type="CDD" id="cd00037">
    <property type="entry name" value="CLECT"/>
    <property type="match status" value="1"/>
</dbReference>
<evidence type="ECO:0000256" key="8">
    <source>
        <dbReference type="ARBA" id="ARBA00023180"/>
    </source>
</evidence>
<dbReference type="SMART" id="SM00710">
    <property type="entry name" value="PbH1"/>
    <property type="match status" value="20"/>
</dbReference>
<dbReference type="InterPro" id="IPR001304">
    <property type="entry name" value="C-type_lectin-like"/>
</dbReference>
<feature type="non-terminal residue" evidence="13">
    <location>
        <position position="2301"/>
    </location>
</feature>
<feature type="chain" id="PRO_5041343314" description="Protein bark beetle" evidence="10">
    <location>
        <begin position="26"/>
        <end position="2301"/>
    </location>
</feature>
<dbReference type="Gene3D" id="2.160.20.10">
    <property type="entry name" value="Single-stranded right-handed beta-helix, Pectin lyase-like"/>
    <property type="match status" value="5"/>
</dbReference>
<dbReference type="PANTHER" id="PTHR47653:SF1">
    <property type="entry name" value="DELETED IN MALIGNANT BRAIN TUMORS 1 PROTEIN"/>
    <property type="match status" value="1"/>
</dbReference>
<comment type="caution">
    <text evidence="9">Lacks conserved residue(s) required for the propagation of feature annotation.</text>
</comment>
<dbReference type="FunFam" id="3.10.250.10:FF:000016">
    <property type="entry name" value="Scavenger receptor cysteine-rich protein type 12"/>
    <property type="match status" value="1"/>
</dbReference>
<dbReference type="Gene3D" id="3.10.250.10">
    <property type="entry name" value="SRCR-like domain"/>
    <property type="match status" value="2"/>
</dbReference>
<dbReference type="InterPro" id="IPR016186">
    <property type="entry name" value="C-type_lectin-like/link_sf"/>
</dbReference>
<keyword evidence="8" id="KW-0325">Glycoprotein</keyword>
<keyword evidence="7 9" id="KW-1015">Disulfide bond</keyword>
<evidence type="ECO:0000259" key="11">
    <source>
        <dbReference type="PROSITE" id="PS50041"/>
    </source>
</evidence>
<dbReference type="PANTHER" id="PTHR47653">
    <property type="entry name" value="PROTEIN BARK BEETLE"/>
    <property type="match status" value="1"/>
</dbReference>
<dbReference type="Gene3D" id="3.10.100.10">
    <property type="entry name" value="Mannose-Binding Protein A, subunit A"/>
    <property type="match status" value="1"/>
</dbReference>
<evidence type="ECO:0000256" key="6">
    <source>
        <dbReference type="ARBA" id="ARBA00023136"/>
    </source>
</evidence>
<evidence type="ECO:0000256" key="9">
    <source>
        <dbReference type="PROSITE-ProRule" id="PRU00196"/>
    </source>
</evidence>
<feature type="disulfide bond" evidence="9">
    <location>
        <begin position="1086"/>
        <end position="1096"/>
    </location>
</feature>
<dbReference type="InterPro" id="IPR006626">
    <property type="entry name" value="PbH1"/>
</dbReference>
<evidence type="ECO:0000256" key="7">
    <source>
        <dbReference type="ARBA" id="ARBA00023157"/>
    </source>
</evidence>
<feature type="signal peptide" evidence="10">
    <location>
        <begin position="1"/>
        <end position="25"/>
    </location>
</feature>
<feature type="domain" description="C-type lectin" evidence="11">
    <location>
        <begin position="2195"/>
        <end position="2298"/>
    </location>
</feature>
<dbReference type="EMBL" id="CATQJA010002633">
    <property type="protein sequence ID" value="CAJ0574820.1"/>
    <property type="molecule type" value="Genomic_DNA"/>
</dbReference>